<organism evidence="2 3">
    <name type="scientific">Desulfotignum phosphitoxidans DSM 13687</name>
    <dbReference type="NCBI Taxonomy" id="1286635"/>
    <lineage>
        <taxon>Bacteria</taxon>
        <taxon>Pseudomonadati</taxon>
        <taxon>Thermodesulfobacteriota</taxon>
        <taxon>Desulfobacteria</taxon>
        <taxon>Desulfobacterales</taxon>
        <taxon>Desulfobacteraceae</taxon>
        <taxon>Desulfotignum</taxon>
    </lineage>
</organism>
<protein>
    <submittedName>
        <fullName evidence="2">Uncharacterized protein</fullName>
    </submittedName>
</protein>
<evidence type="ECO:0000313" key="2">
    <source>
        <dbReference type="EMBL" id="EMS80590.1"/>
    </source>
</evidence>
<gene>
    <name evidence="2" type="ORF">Dpo_2c02830</name>
</gene>
<keyword evidence="3" id="KW-1185">Reference proteome</keyword>
<dbReference type="AlphaFoldDB" id="S0G0Z7"/>
<dbReference type="EMBL" id="APJX01000002">
    <property type="protein sequence ID" value="EMS80590.1"/>
    <property type="molecule type" value="Genomic_DNA"/>
</dbReference>
<sequence>MKKWIWIMMILSILTIPKESPANYLIKLNNGGRFITNTYWVEGNTINFFSGGGIVGIPKNQISTITDSESPVPKELKQVEPLKGDSSENYQEIEKSDEGDNDINKESEDLDFKEKEQQLRNTFFKIKAERDDQTHFFNTAKEQKDQAAQDVAWEQLKQLNVQQNQLKQEVQELFNGSLPEWWN</sequence>
<proteinExistence type="predicted"/>
<accession>S0G0Z7</accession>
<dbReference type="RefSeq" id="WP_006964853.1">
    <property type="nucleotide sequence ID" value="NZ_APJX01000002.1"/>
</dbReference>
<feature type="compositionally biased region" description="Basic and acidic residues" evidence="1">
    <location>
        <begin position="72"/>
        <end position="111"/>
    </location>
</feature>
<name>S0G0Z7_9BACT</name>
<evidence type="ECO:0000256" key="1">
    <source>
        <dbReference type="SAM" id="MobiDB-lite"/>
    </source>
</evidence>
<evidence type="ECO:0000313" key="3">
    <source>
        <dbReference type="Proteomes" id="UP000014216"/>
    </source>
</evidence>
<feature type="region of interest" description="Disordered" evidence="1">
    <location>
        <begin position="65"/>
        <end position="111"/>
    </location>
</feature>
<comment type="caution">
    <text evidence="2">The sequence shown here is derived from an EMBL/GenBank/DDBJ whole genome shotgun (WGS) entry which is preliminary data.</text>
</comment>
<dbReference type="Proteomes" id="UP000014216">
    <property type="component" value="Unassembled WGS sequence"/>
</dbReference>
<reference evidence="2 3" key="1">
    <citation type="journal article" date="2013" name="Genome Announc.">
        <title>Draft Genome Sequence of Desulfotignum phosphitoxidans DSM 13687 Strain FiPS-3.</title>
        <authorList>
            <person name="Poehlein A."/>
            <person name="Daniel R."/>
            <person name="Simeonova D.D."/>
        </authorList>
    </citation>
    <scope>NUCLEOTIDE SEQUENCE [LARGE SCALE GENOMIC DNA]</scope>
    <source>
        <strain evidence="2 3">DSM 13687</strain>
    </source>
</reference>